<evidence type="ECO:0000313" key="3">
    <source>
        <dbReference type="Proteomes" id="UP000076837"/>
    </source>
</evidence>
<dbReference type="Proteomes" id="UP000076837">
    <property type="component" value="Unassembled WGS sequence"/>
</dbReference>
<dbReference type="AlphaFoldDB" id="A0A162ZTU0"/>
<accession>A0A162ZTU0</accession>
<sequence length="671" mass="75860">MLADVSPLHPTERHASLKKIRRLALSTCPSPLVRKLPYKYIALKKNEIRLLRLYPGCGDAPLCCSLHVVNLDAYDDVTSTSSVEGFERYNAISYVWGSRRHKVKITCDGRTVRVTSSLADALRRLRDPSTTQILWADALCVNQKDNNERSTQVKIMGLIFWKAHRVQIWLGEDDDQPEARRARHAAELIKECARLYSSSTISARDLHSERIFDDPHDWSRPGRVAVVLLFDRPWFQRVWCVQELGLASAATFNCRTSQFTAKEVGQFFKLLNYSENGNIFLSKIECQMLEIARGYHDSTRGAHRIEIGSDPGSAENFFDVLKRARGLRCTDPRDTVYAFLGHPTAFKKHILDVDPYYHNPSNYYAGRSTIISPNYEKANTVSIVCTQLAINAIQHFEIGLEIFKHVAHNQETINADIPSWVPRWDITGQDPYFNGFWNMYSASGTLKPTLLSVHSPVGSIWNSKLSLIAMRLGTIGFVHPGPAVNSIWKLAESLFPGKRFAGSSTPSAGLQIAPHLMPEQCRLDDRWSDFAMALTAGLPREDTPMQDYDGRQTTRQAYGLQGFLDYHGREPPQDQIAVDDRLVEMFHTCSKEMGTTKIFYITNDGRYGLAPTIAQEGDEIWLPLGAKMPCVFRPVNERVFKLVGQTYLHGVMKGEAVKQKSKRDFLSVILS</sequence>
<keyword evidence="3" id="KW-1185">Reference proteome</keyword>
<dbReference type="InterPro" id="IPR052895">
    <property type="entry name" value="HetReg/Transcr_Mod"/>
</dbReference>
<name>A0A162ZTU0_DIDRA</name>
<organism evidence="2 3">
    <name type="scientific">Didymella rabiei</name>
    <name type="common">Chickpea ascochyta blight fungus</name>
    <name type="synonym">Mycosphaerella rabiei</name>
    <dbReference type="NCBI Taxonomy" id="5454"/>
    <lineage>
        <taxon>Eukaryota</taxon>
        <taxon>Fungi</taxon>
        <taxon>Dikarya</taxon>
        <taxon>Ascomycota</taxon>
        <taxon>Pezizomycotina</taxon>
        <taxon>Dothideomycetes</taxon>
        <taxon>Pleosporomycetidae</taxon>
        <taxon>Pleosporales</taxon>
        <taxon>Pleosporineae</taxon>
        <taxon>Didymellaceae</taxon>
        <taxon>Ascochyta</taxon>
    </lineage>
</organism>
<evidence type="ECO:0000259" key="1">
    <source>
        <dbReference type="Pfam" id="PF06985"/>
    </source>
</evidence>
<dbReference type="PANTHER" id="PTHR24148">
    <property type="entry name" value="ANKYRIN REPEAT DOMAIN-CONTAINING PROTEIN 39 HOMOLOG-RELATED"/>
    <property type="match status" value="1"/>
</dbReference>
<dbReference type="Pfam" id="PF26639">
    <property type="entry name" value="Het-6_barrel"/>
    <property type="match status" value="1"/>
</dbReference>
<proteinExistence type="predicted"/>
<dbReference type="InterPro" id="IPR010730">
    <property type="entry name" value="HET"/>
</dbReference>
<dbReference type="PANTHER" id="PTHR24148:SF64">
    <property type="entry name" value="HETEROKARYON INCOMPATIBILITY DOMAIN-CONTAINING PROTEIN"/>
    <property type="match status" value="1"/>
</dbReference>
<feature type="domain" description="Heterokaryon incompatibility" evidence="1">
    <location>
        <begin position="89"/>
        <end position="243"/>
    </location>
</feature>
<protein>
    <recommendedName>
        <fullName evidence="1">Heterokaryon incompatibility domain-containing protein</fullName>
    </recommendedName>
</protein>
<comment type="caution">
    <text evidence="2">The sequence shown here is derived from an EMBL/GenBank/DDBJ whole genome shotgun (WGS) entry which is preliminary data.</text>
</comment>
<gene>
    <name evidence="2" type="ORF">ST47_g8058</name>
</gene>
<dbReference type="Pfam" id="PF06985">
    <property type="entry name" value="HET"/>
    <property type="match status" value="1"/>
</dbReference>
<evidence type="ECO:0000313" key="2">
    <source>
        <dbReference type="EMBL" id="KZM20802.1"/>
    </source>
</evidence>
<dbReference type="EMBL" id="JYNV01000269">
    <property type="protein sequence ID" value="KZM20802.1"/>
    <property type="molecule type" value="Genomic_DNA"/>
</dbReference>
<reference evidence="2 3" key="1">
    <citation type="journal article" date="2016" name="Sci. Rep.">
        <title>Draft genome sequencing and secretome analysis of fungal phytopathogen Ascochyta rabiei provides insight into the necrotrophic effector repertoire.</title>
        <authorList>
            <person name="Verma S."/>
            <person name="Gazara R.K."/>
            <person name="Nizam S."/>
            <person name="Parween S."/>
            <person name="Chattopadhyay D."/>
            <person name="Verma P.K."/>
        </authorList>
    </citation>
    <scope>NUCLEOTIDE SEQUENCE [LARGE SCALE GENOMIC DNA]</scope>
    <source>
        <strain evidence="2 3">ArDII</strain>
    </source>
</reference>